<dbReference type="InterPro" id="IPR025963">
    <property type="entry name" value="FLgD_Tudor"/>
</dbReference>
<keyword evidence="3 5" id="KW-1005">Bacterial flagellum biogenesis</keyword>
<feature type="domain" description="FlgD Tudor-like" evidence="7">
    <location>
        <begin position="92"/>
        <end position="225"/>
    </location>
</feature>
<evidence type="ECO:0000256" key="1">
    <source>
        <dbReference type="ARBA" id="ARBA00010577"/>
    </source>
</evidence>
<comment type="caution">
    <text evidence="8">The sequence shown here is derived from an EMBL/GenBank/DDBJ whole genome shotgun (WGS) entry which is preliminary data.</text>
</comment>
<evidence type="ECO:0000259" key="7">
    <source>
        <dbReference type="Pfam" id="PF13861"/>
    </source>
</evidence>
<organism evidence="8 9">
    <name type="scientific">Azonexus fungiphilus</name>
    <dbReference type="NCBI Taxonomy" id="146940"/>
    <lineage>
        <taxon>Bacteria</taxon>
        <taxon>Pseudomonadati</taxon>
        <taxon>Pseudomonadota</taxon>
        <taxon>Betaproteobacteria</taxon>
        <taxon>Rhodocyclales</taxon>
        <taxon>Azonexaceae</taxon>
        <taxon>Azonexus</taxon>
    </lineage>
</organism>
<evidence type="ECO:0000256" key="3">
    <source>
        <dbReference type="ARBA" id="ARBA00022795"/>
    </source>
</evidence>
<dbReference type="EMBL" id="RBXP01000018">
    <property type="protein sequence ID" value="RKT50399.1"/>
    <property type="molecule type" value="Genomic_DNA"/>
</dbReference>
<evidence type="ECO:0000313" key="9">
    <source>
        <dbReference type="Proteomes" id="UP000270626"/>
    </source>
</evidence>
<evidence type="ECO:0000256" key="4">
    <source>
        <dbReference type="ARBA" id="ARBA00024746"/>
    </source>
</evidence>
<keyword evidence="8" id="KW-0969">Cilium</keyword>
<reference evidence="8 9" key="1">
    <citation type="submission" date="2018-10" db="EMBL/GenBank/DDBJ databases">
        <title>Genomic Encyclopedia of Type Strains, Phase IV (KMG-IV): sequencing the most valuable type-strain genomes for metagenomic binning, comparative biology and taxonomic classification.</title>
        <authorList>
            <person name="Goeker M."/>
        </authorList>
    </citation>
    <scope>NUCLEOTIDE SEQUENCE [LARGE SCALE GENOMIC DNA]</scope>
    <source>
        <strain evidence="8 9">DSM 23841</strain>
    </source>
</reference>
<gene>
    <name evidence="8" type="ORF">DFR40_2958</name>
</gene>
<feature type="domain" description="FlgD/Vpr Ig-like" evidence="6">
    <location>
        <begin position="116"/>
        <end position="183"/>
    </location>
</feature>
<evidence type="ECO:0000313" key="8">
    <source>
        <dbReference type="EMBL" id="RKT50399.1"/>
    </source>
</evidence>
<evidence type="ECO:0000256" key="2">
    <source>
        <dbReference type="ARBA" id="ARBA00016013"/>
    </source>
</evidence>
<dbReference type="Pfam" id="PF13860">
    <property type="entry name" value="FlgD_ig"/>
    <property type="match status" value="1"/>
</dbReference>
<accession>A0A495VLY0</accession>
<evidence type="ECO:0000259" key="6">
    <source>
        <dbReference type="Pfam" id="PF13860"/>
    </source>
</evidence>
<dbReference type="RefSeq" id="WP_121459231.1">
    <property type="nucleotide sequence ID" value="NZ_RBXP01000018.1"/>
</dbReference>
<sequence>MTTVNSTTSKTAEDVYNAVGGRKETKTSASTAEDLESRFLTLLMTQIKNQDPLNPLDNAQVTSQLAQLNMVTGIESLNSTMTKLLDGYAEAQGMQAAGMIGKNVMVAGNNLPLVSSKAYASINLEGKADKVTVTIKDSSGKTVQTQELGEQAAGQFFFAWDGKDAEGNVLKDGMYTFSVKAATLTGTEVKATTSQIGTVSAVTRTSSGFVLDMGDLGDVAFQDVQKIL</sequence>
<dbReference type="Proteomes" id="UP000270626">
    <property type="component" value="Unassembled WGS sequence"/>
</dbReference>
<dbReference type="Pfam" id="PF13861">
    <property type="entry name" value="FLgD_tudor"/>
    <property type="match status" value="1"/>
</dbReference>
<keyword evidence="8" id="KW-0282">Flagellum</keyword>
<dbReference type="Pfam" id="PF03963">
    <property type="entry name" value="FlgD"/>
    <property type="match status" value="1"/>
</dbReference>
<comment type="similarity">
    <text evidence="1 5">Belongs to the FlgD family.</text>
</comment>
<proteinExistence type="inferred from homology"/>
<protein>
    <recommendedName>
        <fullName evidence="2 5">Basal-body rod modification protein FlgD</fullName>
    </recommendedName>
</protein>
<name>A0A495VLY0_9RHOO</name>
<dbReference type="Gene3D" id="2.60.40.4070">
    <property type="match status" value="1"/>
</dbReference>
<dbReference type="InterPro" id="IPR025965">
    <property type="entry name" value="FlgD/Vpr_Ig-like"/>
</dbReference>
<comment type="function">
    <text evidence="4 5">Required for flagellar hook formation. May act as a scaffolding protein.</text>
</comment>
<dbReference type="GO" id="GO:0044781">
    <property type="term" value="P:bacterial-type flagellum organization"/>
    <property type="evidence" value="ECO:0007669"/>
    <property type="project" value="UniProtKB-UniRule"/>
</dbReference>
<dbReference type="AlphaFoldDB" id="A0A495VLY0"/>
<keyword evidence="8" id="KW-0966">Cell projection</keyword>
<keyword evidence="9" id="KW-1185">Reference proteome</keyword>
<dbReference type="Gene3D" id="2.30.30.910">
    <property type="match status" value="1"/>
</dbReference>
<dbReference type="OrthoDB" id="9785233at2"/>
<evidence type="ECO:0000256" key="5">
    <source>
        <dbReference type="RuleBase" id="RU362076"/>
    </source>
</evidence>
<dbReference type="InterPro" id="IPR005648">
    <property type="entry name" value="FlgD"/>
</dbReference>